<dbReference type="InterPro" id="IPR021497">
    <property type="entry name" value="GTA_holin_3TM"/>
</dbReference>
<feature type="transmembrane region" description="Helical" evidence="1">
    <location>
        <begin position="76"/>
        <end position="97"/>
    </location>
</feature>
<dbReference type="AlphaFoldDB" id="A0A5C4R428"/>
<keyword evidence="1" id="KW-0812">Transmembrane</keyword>
<evidence type="ECO:0000313" key="2">
    <source>
        <dbReference type="EMBL" id="TNH38689.1"/>
    </source>
</evidence>
<dbReference type="RefSeq" id="WP_045999129.1">
    <property type="nucleotide sequence ID" value="NZ_VDDC01000025.1"/>
</dbReference>
<name>A0A5C4R428_9RHOB</name>
<evidence type="ECO:0000256" key="1">
    <source>
        <dbReference type="SAM" id="Phobius"/>
    </source>
</evidence>
<sequence length="175" mass="19319">MGLIDRFIGIAPTVTALGSAATGMAEVFTQNATRRMELDEEAYARAIAQHGQEFAVPRQGWFDGFVNGLNRLPRPLLALGTMALFIYAMVEPIGFGIRMEGLQRVPEPLWWLLGAIVGFYFGAREAHHFRHRVWPAPVTEETTIVPGTVATPVAIPADDFADNAALRDWLATLRE</sequence>
<dbReference type="EMBL" id="VDDC01000025">
    <property type="protein sequence ID" value="TNH38689.1"/>
    <property type="molecule type" value="Genomic_DNA"/>
</dbReference>
<keyword evidence="1" id="KW-0472">Membrane</keyword>
<gene>
    <name evidence="2" type="ORF">FHD67_13910</name>
</gene>
<comment type="caution">
    <text evidence="2">The sequence shown here is derived from an EMBL/GenBank/DDBJ whole genome shotgun (WGS) entry which is preliminary data.</text>
</comment>
<dbReference type="Pfam" id="PF11351">
    <property type="entry name" value="GTA_holin_3TM"/>
    <property type="match status" value="1"/>
</dbReference>
<dbReference type="Proteomes" id="UP000304880">
    <property type="component" value="Unassembled WGS sequence"/>
</dbReference>
<keyword evidence="3" id="KW-1185">Reference proteome</keyword>
<organism evidence="2 3">
    <name type="scientific">Paracoccus haeundaensis</name>
    <dbReference type="NCBI Taxonomy" id="225362"/>
    <lineage>
        <taxon>Bacteria</taxon>
        <taxon>Pseudomonadati</taxon>
        <taxon>Pseudomonadota</taxon>
        <taxon>Alphaproteobacteria</taxon>
        <taxon>Rhodobacterales</taxon>
        <taxon>Paracoccaceae</taxon>
        <taxon>Paracoccus</taxon>
    </lineage>
</organism>
<accession>A0A5C4R428</accession>
<proteinExistence type="predicted"/>
<evidence type="ECO:0000313" key="3">
    <source>
        <dbReference type="Proteomes" id="UP000304880"/>
    </source>
</evidence>
<protein>
    <recommendedName>
        <fullName evidence="4">Methionine synthase I</fullName>
    </recommendedName>
</protein>
<keyword evidence="1" id="KW-1133">Transmembrane helix</keyword>
<reference evidence="2 3" key="1">
    <citation type="submission" date="2019-06" db="EMBL/GenBank/DDBJ databases">
        <authorList>
            <person name="Li J."/>
        </authorList>
    </citation>
    <scope>NUCLEOTIDE SEQUENCE [LARGE SCALE GENOMIC DNA]</scope>
    <source>
        <strain evidence="2 3">CGMCC 1.8012</strain>
    </source>
</reference>
<evidence type="ECO:0008006" key="4">
    <source>
        <dbReference type="Google" id="ProtNLM"/>
    </source>
</evidence>